<reference evidence="1" key="1">
    <citation type="submission" date="2020-05" db="EMBL/GenBank/DDBJ databases">
        <authorList>
            <person name="Chiriac C."/>
            <person name="Salcher M."/>
            <person name="Ghai R."/>
            <person name="Kavagutti S V."/>
        </authorList>
    </citation>
    <scope>NUCLEOTIDE SEQUENCE</scope>
</reference>
<dbReference type="InterPro" id="IPR013431">
    <property type="entry name" value="Delta_60_rpt"/>
</dbReference>
<dbReference type="Gene3D" id="2.80.10.50">
    <property type="match status" value="4"/>
</dbReference>
<name>A0A6J6KJZ6_9ZZZZ</name>
<dbReference type="NCBIfam" id="TIGR02608">
    <property type="entry name" value="delta_60_rpt"/>
    <property type="match status" value="9"/>
</dbReference>
<dbReference type="AlphaFoldDB" id="A0A6J6KJZ6"/>
<protein>
    <submittedName>
        <fullName evidence="1">Unannotated protein</fullName>
    </submittedName>
</protein>
<dbReference type="Pfam" id="PF17164">
    <property type="entry name" value="DUF5122"/>
    <property type="match status" value="8"/>
</dbReference>
<organism evidence="1">
    <name type="scientific">freshwater metagenome</name>
    <dbReference type="NCBI Taxonomy" id="449393"/>
    <lineage>
        <taxon>unclassified sequences</taxon>
        <taxon>metagenomes</taxon>
        <taxon>ecological metagenomes</taxon>
    </lineage>
</organism>
<dbReference type="EMBL" id="CAEZWJ010000010">
    <property type="protein sequence ID" value="CAB4649546.1"/>
    <property type="molecule type" value="Genomic_DNA"/>
</dbReference>
<sequence>MKSRFSRLLGVALLATTVLVTQTSAAHATTPSPFDASFGSNGLASFEIPLQRSESMAKDIITGANGNFLVLYQAEGGNEYDTAIIGKYSSSGSPDTQFGINGRTAPLRIKGANFALQSNGKILLTGFEDINNERNIVVYRFTANGIIDATFSTRGSYKLPPFPGQDIFDQEILIDINNADGTIHLGFQMQTVSGGNATFFFVTLNSTGYVDEDWGINGAREVIPVPDGAPTWSALNAIKVLSDGSLLGIGAAWNGSGSRVLVLTKIDVDGYLDTTFDGASNGNGIVFIQFASESDAILTAALVLQNDHLVVAGVVGTYATGPWYYGIAKILSDGTADTSFGSNGFALSTLQAPVDQPSTKRLHVQSGGQYVFSINSGTTAGFMRVESNGTFSSSPNCSQCLWTGENDGARALSLTVQSDNKIVVAGSLRTQGDSVLRRFTASGSADGSFSNLSIEFRYEKWSSNAIGSKPQPDGSIITVGGAWVRRDWDEITRAAIFKFTATGAADTSFGLGGYQLLSPPTDDYSIDIVDFVIQPDGKTVVLGTGRDNNSTNQTIMMWRVNANGTLDNTFGTNGAIITSDGTYDLEPYSLLLTDNGKFIIPVTRFQNWVGASWTYRYTSSGQLDPSYTDAANFAGGVPIVIGDGEGSIHVGAHASNGSIYVAGDTNINSQSQTYVARILPNGSLDSSFSGGFKSWPTQSQTLPGYINRIHVDDQSRIVLLGTTQTQNVLARLDATGTFDTTLNGSGSLVFFYQDPAQIDDEDAEDLMPFNGGYIIVGGGDSNRPRMRDLNYSGIARTTLNGSLDQSFGTNGILLPFPQSETYFLDIAALPDGASLITGYVIENDEEKMLLVKIPSLTPTPIAPPTTTPPPASNPVVAIPPTTTPPPASNPVMAIPPTTTIPVVVSSVDEPIKLVVTVSQAVILKRAKVTVPKAGKVSLKSTTPKVCKVVKARVQAVNTGTCRISITVTTSAKKRSTKTLSFKVT</sequence>
<proteinExistence type="predicted"/>
<evidence type="ECO:0000313" key="1">
    <source>
        <dbReference type="EMBL" id="CAB4649546.1"/>
    </source>
</evidence>
<gene>
    <name evidence="1" type="ORF">UFOPK2214_00486</name>
</gene>
<accession>A0A6J6KJZ6</accession>